<dbReference type="SUPFAM" id="SSF101447">
    <property type="entry name" value="Formin homology 2 domain (FH2 domain)"/>
    <property type="match status" value="2"/>
</dbReference>
<evidence type="ECO:0000313" key="5">
    <source>
        <dbReference type="EMBL" id="KAK9751487.1"/>
    </source>
</evidence>
<feature type="region of interest" description="Disordered" evidence="2">
    <location>
        <begin position="222"/>
        <end position="295"/>
    </location>
</feature>
<reference evidence="5 6" key="1">
    <citation type="journal article" date="2024" name="BMC Genomics">
        <title>De novo assembly and annotation of Popillia japonica's genome with initial clues to its potential as an invasive pest.</title>
        <authorList>
            <person name="Cucini C."/>
            <person name="Boschi S."/>
            <person name="Funari R."/>
            <person name="Cardaioli E."/>
            <person name="Iannotti N."/>
            <person name="Marturano G."/>
            <person name="Paoli F."/>
            <person name="Bruttini M."/>
            <person name="Carapelli A."/>
            <person name="Frati F."/>
            <person name="Nardi F."/>
        </authorList>
    </citation>
    <scope>NUCLEOTIDE SEQUENCE [LARGE SCALE GENOMIC DNA]</scope>
    <source>
        <strain evidence="5">DMR45628</strain>
    </source>
</reference>
<feature type="compositionally biased region" description="Polar residues" evidence="2">
    <location>
        <begin position="1460"/>
        <end position="1479"/>
    </location>
</feature>
<sequence length="1586" mass="178803">MCNQAYLHLSQFQPTDYKILNYLRRSTVSILYLDFLLQKLKGERYRLTLIVKELDHATVVDYQTALVAFVNCLIISTPRLTDRTRLRNEFIGCHLLPVLNNLRKCAEAEPELAVQLDVFDEQRDSDDAQSLQGPHGVDLNSPLDVFYAILRQVVETPQEIPFLSILQHLLRIDPKEAISDIIWDTAERLVHRATLVEDKEDAARILRTPSVQSKFFCHCQHRSESSPSRKQSLSSPLSNPLSPQSTIPPPPPIGAAVPPPPPPPNIPSPPNIPPPAPVPPPMQRAHHPHQVTPMEVEPAMQKLPQQEIPQPKTKMKTINWHKIPNNKVIGKNNIWTQVAYNHQHSPMADMDWSEIEGLFCQQMPPGSNQSSPKLGNRDSTGSDTLERRMRKDNCEVSLLDGKRSLNVNIFLKQFRSSNEDIIQLIKDGEHDDIGAEKIKGLLRILPEVDELDMLKSYVGDFNKLGNAEKFLLQLTNLPNYKLRIESMLLKEEFASNMGYLDKLRIESMLLKEEFASNMGYLEPSINSMIIAAEDLMTNKPLQDVLYMILVAGNFLNSGGYAGNAAGGGYAGNAAGVKLSSLQKITDIRANKPNMNLIHFVALQAEKKNKKLLFFADNISVLEDAAKTTVEQLQNEISALDIRIRKIKRQIELPSTEHDIKLQMADFLTMAEREVAKLQRNMGELESVRRQLAEFFCEDISSFKLEECFRIFHGFYCKFKQAVIENERRRLQEEQANARRRQREELLATKRKEMGSLSVSQDSDSTFIDTQIYDSKTGFPVKKGRKATNGSSVTSEEDISTAGSPLVRRRHGAFFGQSGENISSGKDEKSPDITPNGSLRRRRSRVRSDEDEGNLMEFLRTSSNDNNRERKSWGSLDRSWARRARGSGPRKRPAVLSMDFTTDRERPSSPSPLAEIKPSFPTSEDESRPKELRQKIESWLQANENDQVTEEARRKRVINRRSFEMDSESDRSNTLDTLPEGKQVYSGSQTNYRKNYPDWRPSTTIDNTDVVSAMETVEEVQPQIKDKSAWRKSNLNVANSTEETKDYTRHTLPRITRTDVSNQTITEETKDYTRHTLPRITRTDVSNQTIQQQEHSRKNLIMSLGERAASDKLTLYIRRPSDTSSVNQDRISSSCQSEHGSDQQLNNTVDIDQDNIETPPAVRKIFISTPVDKREPVQPSPCRRLLGRPSKEALASPDDPEPNTSLGDGQFDRFAVTRRTRRYKRTAESPEVQPQELIAEKEIIKAKPVQVESSIPIKSEPILDKESRLKVWQERLKTQNENESKSGHRRIRNQTGINQDDIKKALKISAPINIETPDGKSPRLMSRTYITHEDGGQNRKSKEHDNDEGFEETQSLMSESPSQGASSGGNFEVDINVEDDFSKNKIETKEIVIVEAPKGSNGIAKPVVKPKLGNNLPKTVTTRGGFDRSNPLRHTTTTPAPQDLKKSVIPRRSGSLRKTDSQSNIPPATKRNIVQRSGSKNSIAGSRSSINSSTSTNTVKRIPLKPSNINTPPPPKIMPRTSSIKMMNSTGKTLSGQKKLVGNNTPVQKPPRPQLSSFMKPTTASGAKTHSPSLVPTRLTSSFRSKH</sequence>
<evidence type="ECO:0000259" key="4">
    <source>
        <dbReference type="PROSITE" id="PS51444"/>
    </source>
</evidence>
<dbReference type="Gene3D" id="1.20.58.2220">
    <property type="entry name" value="Formin, FH2 domain"/>
    <property type="match status" value="1"/>
</dbReference>
<feature type="compositionally biased region" description="Pro residues" evidence="2">
    <location>
        <begin position="246"/>
        <end position="282"/>
    </location>
</feature>
<feature type="compositionally biased region" description="Polar residues" evidence="2">
    <location>
        <begin position="1121"/>
        <end position="1149"/>
    </location>
</feature>
<dbReference type="InterPro" id="IPR042201">
    <property type="entry name" value="FH2_Formin_sf"/>
</dbReference>
<keyword evidence="6" id="KW-1185">Reference proteome</keyword>
<feature type="region of interest" description="Disordered" evidence="2">
    <location>
        <begin position="777"/>
        <end position="931"/>
    </location>
</feature>
<feature type="compositionally biased region" description="Polar residues" evidence="2">
    <location>
        <begin position="1519"/>
        <end position="1546"/>
    </location>
</feature>
<feature type="compositionally biased region" description="Basic residues" evidence="2">
    <location>
        <begin position="880"/>
        <end position="892"/>
    </location>
</feature>
<feature type="compositionally biased region" description="Basic and acidic residues" evidence="2">
    <location>
        <begin position="963"/>
        <end position="972"/>
    </location>
</feature>
<feature type="domain" description="FH2" evidence="4">
    <location>
        <begin position="305"/>
        <end position="744"/>
    </location>
</feature>
<dbReference type="InterPro" id="IPR010472">
    <property type="entry name" value="FH3_dom"/>
</dbReference>
<feature type="compositionally biased region" description="Basic and acidic residues" evidence="2">
    <location>
        <begin position="1329"/>
        <end position="1346"/>
    </location>
</feature>
<feature type="compositionally biased region" description="Polar residues" evidence="2">
    <location>
        <begin position="1351"/>
        <end position="1368"/>
    </location>
</feature>
<dbReference type="PROSITE" id="PS51232">
    <property type="entry name" value="GBD_FH3"/>
    <property type="match status" value="1"/>
</dbReference>
<dbReference type="SMART" id="SM00498">
    <property type="entry name" value="FH2"/>
    <property type="match status" value="1"/>
</dbReference>
<feature type="coiled-coil region" evidence="1">
    <location>
        <begin position="622"/>
        <end position="687"/>
    </location>
</feature>
<feature type="region of interest" description="Disordered" evidence="2">
    <location>
        <begin position="963"/>
        <end position="999"/>
    </location>
</feature>
<name>A0AAW1MYS2_POPJA</name>
<feature type="region of interest" description="Disordered" evidence="2">
    <location>
        <begin position="1277"/>
        <end position="1375"/>
    </location>
</feature>
<protein>
    <submittedName>
        <fullName evidence="5">Diaphanous FH3 Domain</fullName>
    </submittedName>
</protein>
<proteinExistence type="predicted"/>
<dbReference type="Pfam" id="PF06367">
    <property type="entry name" value="Drf_FH3"/>
    <property type="match status" value="1"/>
</dbReference>
<evidence type="ECO:0000259" key="3">
    <source>
        <dbReference type="PROSITE" id="PS51232"/>
    </source>
</evidence>
<dbReference type="InterPro" id="IPR016024">
    <property type="entry name" value="ARM-type_fold"/>
</dbReference>
<dbReference type="PANTHER" id="PTHR46345:SF8">
    <property type="entry name" value="FORMIN 3, ISOFORM B"/>
    <property type="match status" value="1"/>
</dbReference>
<evidence type="ECO:0000256" key="2">
    <source>
        <dbReference type="SAM" id="MobiDB-lite"/>
    </source>
</evidence>
<dbReference type="InterPro" id="IPR015425">
    <property type="entry name" value="FH2_Formin"/>
</dbReference>
<dbReference type="Proteomes" id="UP001458880">
    <property type="component" value="Unassembled WGS sequence"/>
</dbReference>
<feature type="domain" description="GBD/FH3" evidence="3">
    <location>
        <begin position="1"/>
        <end position="201"/>
    </location>
</feature>
<feature type="compositionally biased region" description="Low complexity" evidence="2">
    <location>
        <begin position="225"/>
        <end position="245"/>
    </location>
</feature>
<feature type="region of interest" description="Disordered" evidence="2">
    <location>
        <begin position="1118"/>
        <end position="1208"/>
    </location>
</feature>
<feature type="region of interest" description="Disordered" evidence="2">
    <location>
        <begin position="1400"/>
        <end position="1586"/>
    </location>
</feature>
<gene>
    <name evidence="5" type="ORF">QE152_g5068</name>
</gene>
<feature type="coiled-coil region" evidence="1">
    <location>
        <begin position="716"/>
        <end position="743"/>
    </location>
</feature>
<dbReference type="PANTHER" id="PTHR46345">
    <property type="entry name" value="INVERTED FORMIN-2"/>
    <property type="match status" value="1"/>
</dbReference>
<evidence type="ECO:0000256" key="1">
    <source>
        <dbReference type="SAM" id="Coils"/>
    </source>
</evidence>
<feature type="compositionally biased region" description="Low complexity" evidence="2">
    <location>
        <begin position="1480"/>
        <end position="1497"/>
    </location>
</feature>
<evidence type="ECO:0000313" key="6">
    <source>
        <dbReference type="Proteomes" id="UP001458880"/>
    </source>
</evidence>
<dbReference type="Pfam" id="PF02181">
    <property type="entry name" value="FH2"/>
    <property type="match status" value="2"/>
</dbReference>
<feature type="compositionally biased region" description="Polar residues" evidence="2">
    <location>
        <begin position="1553"/>
        <end position="1586"/>
    </location>
</feature>
<organism evidence="5 6">
    <name type="scientific">Popillia japonica</name>
    <name type="common">Japanese beetle</name>
    <dbReference type="NCBI Taxonomy" id="7064"/>
    <lineage>
        <taxon>Eukaryota</taxon>
        <taxon>Metazoa</taxon>
        <taxon>Ecdysozoa</taxon>
        <taxon>Arthropoda</taxon>
        <taxon>Hexapoda</taxon>
        <taxon>Insecta</taxon>
        <taxon>Pterygota</taxon>
        <taxon>Neoptera</taxon>
        <taxon>Endopterygota</taxon>
        <taxon>Coleoptera</taxon>
        <taxon>Polyphaga</taxon>
        <taxon>Scarabaeiformia</taxon>
        <taxon>Scarabaeidae</taxon>
        <taxon>Rutelinae</taxon>
        <taxon>Popillia</taxon>
    </lineage>
</organism>
<dbReference type="EMBL" id="JASPKY010000028">
    <property type="protein sequence ID" value="KAK9751487.1"/>
    <property type="molecule type" value="Genomic_DNA"/>
</dbReference>
<keyword evidence="1" id="KW-0175">Coiled coil</keyword>
<dbReference type="GO" id="GO:0003779">
    <property type="term" value="F:actin binding"/>
    <property type="evidence" value="ECO:0007669"/>
    <property type="project" value="InterPro"/>
</dbReference>
<dbReference type="InterPro" id="IPR014768">
    <property type="entry name" value="GBD/FH3_dom"/>
</dbReference>
<dbReference type="SMART" id="SM01139">
    <property type="entry name" value="Drf_FH3"/>
    <property type="match status" value="1"/>
</dbReference>
<dbReference type="Gene3D" id="1.10.238.150">
    <property type="entry name" value="Formin, FH3 diaphanous domain"/>
    <property type="match status" value="1"/>
</dbReference>
<comment type="caution">
    <text evidence="5">The sequence shown here is derived from an EMBL/GenBank/DDBJ whole genome shotgun (WGS) entry which is preliminary data.</text>
</comment>
<accession>A0AAW1MYS2</accession>
<dbReference type="InterPro" id="IPR011989">
    <property type="entry name" value="ARM-like"/>
</dbReference>
<feature type="region of interest" description="Disordered" evidence="2">
    <location>
        <begin position="360"/>
        <end position="389"/>
    </location>
</feature>
<feature type="compositionally biased region" description="Polar residues" evidence="2">
    <location>
        <begin position="364"/>
        <end position="383"/>
    </location>
</feature>
<dbReference type="Gene3D" id="1.25.10.10">
    <property type="entry name" value="Leucine-rich Repeat Variant"/>
    <property type="match status" value="1"/>
</dbReference>
<dbReference type="SUPFAM" id="SSF48371">
    <property type="entry name" value="ARM repeat"/>
    <property type="match status" value="1"/>
</dbReference>
<dbReference type="PROSITE" id="PS51444">
    <property type="entry name" value="FH2"/>
    <property type="match status" value="1"/>
</dbReference>